<reference evidence="1 2" key="1">
    <citation type="submission" date="2019-09" db="EMBL/GenBank/DDBJ databases">
        <title>Taxonomic organization of the family Brucellaceae based on a phylogenomic approach.</title>
        <authorList>
            <person name="Leclercq S."/>
            <person name="Cloeckaert A."/>
            <person name="Zygmunt M.S."/>
        </authorList>
    </citation>
    <scope>NUCLEOTIDE SEQUENCE [LARGE SCALE GENOMIC DNA]</scope>
    <source>
        <strain evidence="1 2">WS1830</strain>
    </source>
</reference>
<organism evidence="1 2">
    <name type="scientific">Brucella tritici</name>
    <dbReference type="NCBI Taxonomy" id="94626"/>
    <lineage>
        <taxon>Bacteria</taxon>
        <taxon>Pseudomonadati</taxon>
        <taxon>Pseudomonadota</taxon>
        <taxon>Alphaproteobacteria</taxon>
        <taxon>Hyphomicrobiales</taxon>
        <taxon>Brucellaceae</taxon>
        <taxon>Brucella/Ochrobactrum group</taxon>
        <taxon>Brucella</taxon>
    </lineage>
</organism>
<dbReference type="EMBL" id="WBVX01000024">
    <property type="protein sequence ID" value="KAB2681177.1"/>
    <property type="molecule type" value="Genomic_DNA"/>
</dbReference>
<gene>
    <name evidence="1" type="ORF">F9L08_19965</name>
</gene>
<dbReference type="AlphaFoldDB" id="A0A6L3YB39"/>
<evidence type="ECO:0000313" key="2">
    <source>
        <dbReference type="Proteomes" id="UP000481643"/>
    </source>
</evidence>
<evidence type="ECO:0000313" key="1">
    <source>
        <dbReference type="EMBL" id="KAB2681177.1"/>
    </source>
</evidence>
<proteinExistence type="predicted"/>
<comment type="caution">
    <text evidence="1">The sequence shown here is derived from an EMBL/GenBank/DDBJ whole genome shotgun (WGS) entry which is preliminary data.</text>
</comment>
<name>A0A6L3YB39_9HYPH</name>
<dbReference type="Proteomes" id="UP000481643">
    <property type="component" value="Unassembled WGS sequence"/>
</dbReference>
<dbReference type="RefSeq" id="WP_151610544.1">
    <property type="nucleotide sequence ID" value="NZ_WBVX01000024.1"/>
</dbReference>
<protein>
    <submittedName>
        <fullName evidence="1">Uncharacterized protein</fullName>
    </submittedName>
</protein>
<sequence>MPVQLIWSNGVEREIDAIQNLMMAHRQSIIRVECICRDIMENEADASTFRRGVMLDRAEEAEKTIRAKLAAASVGTIEDARIKAAHFRQLISAGRCDFEIADVLAFLESIELIQLEKRSNPAQG</sequence>
<accession>A0A6L3YB39</accession>